<organism evidence="7 8">
    <name type="scientific">Aphis craccivora</name>
    <name type="common">Cowpea aphid</name>
    <dbReference type="NCBI Taxonomy" id="307492"/>
    <lineage>
        <taxon>Eukaryota</taxon>
        <taxon>Metazoa</taxon>
        <taxon>Ecdysozoa</taxon>
        <taxon>Arthropoda</taxon>
        <taxon>Hexapoda</taxon>
        <taxon>Insecta</taxon>
        <taxon>Pterygota</taxon>
        <taxon>Neoptera</taxon>
        <taxon>Paraneoptera</taxon>
        <taxon>Hemiptera</taxon>
        <taxon>Sternorrhyncha</taxon>
        <taxon>Aphidomorpha</taxon>
        <taxon>Aphidoidea</taxon>
        <taxon>Aphididae</taxon>
        <taxon>Aphidini</taxon>
        <taxon>Aphis</taxon>
        <taxon>Aphis</taxon>
    </lineage>
</organism>
<name>A0A6G0YJS4_APHCR</name>
<dbReference type="InterPro" id="IPR006612">
    <property type="entry name" value="THAP_Znf"/>
</dbReference>
<evidence type="ECO:0000313" key="7">
    <source>
        <dbReference type="EMBL" id="KAF0757061.1"/>
    </source>
</evidence>
<proteinExistence type="predicted"/>
<evidence type="ECO:0000313" key="8">
    <source>
        <dbReference type="Proteomes" id="UP000478052"/>
    </source>
</evidence>
<dbReference type="InterPro" id="IPR026516">
    <property type="entry name" value="THAP1/10"/>
</dbReference>
<keyword evidence="2 5" id="KW-0863">Zinc-finger</keyword>
<evidence type="ECO:0000256" key="1">
    <source>
        <dbReference type="ARBA" id="ARBA00022723"/>
    </source>
</evidence>
<dbReference type="Proteomes" id="UP000478052">
    <property type="component" value="Unassembled WGS sequence"/>
</dbReference>
<sequence length="109" mass="12560">MNTMNLKISCSVHECTNRQIRGCSQHFFKFPLKDPNKLQLWIYAIKLCSDHFLRSDFVAKPGGSYKLMLKNESVPSLLMSGSLEPPKKVFNTETIHETPLQNFRDHCSD</sequence>
<keyword evidence="1" id="KW-0479">Metal-binding</keyword>
<dbReference type="EMBL" id="VUJU01003688">
    <property type="protein sequence ID" value="KAF0757061.1"/>
    <property type="molecule type" value="Genomic_DNA"/>
</dbReference>
<evidence type="ECO:0000259" key="6">
    <source>
        <dbReference type="PROSITE" id="PS50950"/>
    </source>
</evidence>
<reference evidence="7 8" key="1">
    <citation type="submission" date="2019-08" db="EMBL/GenBank/DDBJ databases">
        <title>Whole genome of Aphis craccivora.</title>
        <authorList>
            <person name="Voronova N.V."/>
            <person name="Shulinski R.S."/>
            <person name="Bandarenka Y.V."/>
            <person name="Zhorov D.G."/>
            <person name="Warner D."/>
        </authorList>
    </citation>
    <scope>NUCLEOTIDE SEQUENCE [LARGE SCALE GENOMIC DNA]</scope>
    <source>
        <strain evidence="7">180601</strain>
        <tissue evidence="7">Whole Body</tissue>
    </source>
</reference>
<gene>
    <name evidence="7" type="ORF">FWK35_00028517</name>
</gene>
<evidence type="ECO:0000256" key="5">
    <source>
        <dbReference type="PROSITE-ProRule" id="PRU00309"/>
    </source>
</evidence>
<dbReference type="Pfam" id="PF05485">
    <property type="entry name" value="THAP"/>
    <property type="match status" value="1"/>
</dbReference>
<dbReference type="PANTHER" id="PTHR46600">
    <property type="entry name" value="THAP DOMAIN-CONTAINING"/>
    <property type="match status" value="1"/>
</dbReference>
<dbReference type="AlphaFoldDB" id="A0A6G0YJS4"/>
<keyword evidence="8" id="KW-1185">Reference proteome</keyword>
<dbReference type="GO" id="GO:0008270">
    <property type="term" value="F:zinc ion binding"/>
    <property type="evidence" value="ECO:0007669"/>
    <property type="project" value="UniProtKB-KW"/>
</dbReference>
<feature type="domain" description="THAP-type" evidence="6">
    <location>
        <begin position="4"/>
        <end position="78"/>
    </location>
</feature>
<dbReference type="SMART" id="SM00980">
    <property type="entry name" value="THAP"/>
    <property type="match status" value="1"/>
</dbReference>
<protein>
    <submittedName>
        <fullName evidence="7">THAP domain-containing protein 1-like</fullName>
    </submittedName>
</protein>
<dbReference type="PROSITE" id="PS50950">
    <property type="entry name" value="ZF_THAP"/>
    <property type="match status" value="1"/>
</dbReference>
<evidence type="ECO:0000256" key="4">
    <source>
        <dbReference type="ARBA" id="ARBA00023125"/>
    </source>
</evidence>
<comment type="caution">
    <text evidence="7">The sequence shown here is derived from an EMBL/GenBank/DDBJ whole genome shotgun (WGS) entry which is preliminary data.</text>
</comment>
<dbReference type="OrthoDB" id="6601990at2759"/>
<evidence type="ECO:0000256" key="2">
    <source>
        <dbReference type="ARBA" id="ARBA00022771"/>
    </source>
</evidence>
<dbReference type="SUPFAM" id="SSF57716">
    <property type="entry name" value="Glucocorticoid receptor-like (DNA-binding domain)"/>
    <property type="match status" value="1"/>
</dbReference>
<accession>A0A6G0YJS4</accession>
<evidence type="ECO:0000256" key="3">
    <source>
        <dbReference type="ARBA" id="ARBA00022833"/>
    </source>
</evidence>
<dbReference type="PANTHER" id="PTHR46600:SF11">
    <property type="entry name" value="THAP DOMAIN-CONTAINING PROTEIN 10"/>
    <property type="match status" value="1"/>
</dbReference>
<dbReference type="GO" id="GO:0043565">
    <property type="term" value="F:sequence-specific DNA binding"/>
    <property type="evidence" value="ECO:0007669"/>
    <property type="project" value="InterPro"/>
</dbReference>
<keyword evidence="4 5" id="KW-0238">DNA-binding</keyword>
<keyword evidence="3" id="KW-0862">Zinc</keyword>